<evidence type="ECO:0000313" key="10">
    <source>
        <dbReference type="Proteomes" id="UP000184301"/>
    </source>
</evidence>
<dbReference type="AlphaFoldDB" id="A0A1M6MGF4"/>
<feature type="transmembrane region" description="Helical" evidence="7">
    <location>
        <begin position="503"/>
        <end position="525"/>
    </location>
</feature>
<proteinExistence type="predicted"/>
<name>A0A1M6MGF4_9FIRM</name>
<evidence type="ECO:0000256" key="6">
    <source>
        <dbReference type="SAM" id="MobiDB-lite"/>
    </source>
</evidence>
<dbReference type="InterPro" id="IPR003838">
    <property type="entry name" value="ABC3_permease_C"/>
</dbReference>
<gene>
    <name evidence="9" type="ORF">SAMN02745243_01478</name>
</gene>
<keyword evidence="3 7" id="KW-0812">Transmembrane</keyword>
<feature type="transmembrane region" description="Helical" evidence="7">
    <location>
        <begin position="20"/>
        <end position="38"/>
    </location>
</feature>
<dbReference type="RefSeq" id="WP_073107702.1">
    <property type="nucleotide sequence ID" value="NZ_FQZY01000018.1"/>
</dbReference>
<feature type="transmembrane region" description="Helical" evidence="7">
    <location>
        <begin position="367"/>
        <end position="387"/>
    </location>
</feature>
<evidence type="ECO:0000259" key="8">
    <source>
        <dbReference type="Pfam" id="PF02687"/>
    </source>
</evidence>
<dbReference type="OrthoDB" id="9812886at2"/>
<keyword evidence="5 7" id="KW-0472">Membrane</keyword>
<comment type="subcellular location">
    <subcellularLocation>
        <location evidence="1">Cell membrane</location>
        <topology evidence="1">Multi-pass membrane protein</topology>
    </subcellularLocation>
</comment>
<evidence type="ECO:0000256" key="7">
    <source>
        <dbReference type="SAM" id="Phobius"/>
    </source>
</evidence>
<feature type="region of interest" description="Disordered" evidence="6">
    <location>
        <begin position="116"/>
        <end position="159"/>
    </location>
</feature>
<feature type="compositionally biased region" description="Low complexity" evidence="6">
    <location>
        <begin position="133"/>
        <end position="159"/>
    </location>
</feature>
<dbReference type="GO" id="GO:0022857">
    <property type="term" value="F:transmembrane transporter activity"/>
    <property type="evidence" value="ECO:0007669"/>
    <property type="project" value="TreeGrafter"/>
</dbReference>
<dbReference type="Pfam" id="PF02687">
    <property type="entry name" value="FtsX"/>
    <property type="match status" value="1"/>
</dbReference>
<dbReference type="EMBL" id="FQZY01000018">
    <property type="protein sequence ID" value="SHJ82549.1"/>
    <property type="molecule type" value="Genomic_DNA"/>
</dbReference>
<accession>A0A1M6MGF4</accession>
<dbReference type="PANTHER" id="PTHR30572">
    <property type="entry name" value="MEMBRANE COMPONENT OF TRANSPORTER-RELATED"/>
    <property type="match status" value="1"/>
</dbReference>
<reference evidence="9 10" key="1">
    <citation type="submission" date="2016-11" db="EMBL/GenBank/DDBJ databases">
        <authorList>
            <person name="Jaros S."/>
            <person name="Januszkiewicz K."/>
            <person name="Wedrychowicz H."/>
        </authorList>
    </citation>
    <scope>NUCLEOTIDE SEQUENCE [LARGE SCALE GENOMIC DNA]</scope>
    <source>
        <strain evidence="9 10">DSM 15480</strain>
    </source>
</reference>
<evidence type="ECO:0000256" key="1">
    <source>
        <dbReference type="ARBA" id="ARBA00004651"/>
    </source>
</evidence>
<evidence type="ECO:0000256" key="3">
    <source>
        <dbReference type="ARBA" id="ARBA00022692"/>
    </source>
</evidence>
<evidence type="ECO:0000256" key="5">
    <source>
        <dbReference type="ARBA" id="ARBA00023136"/>
    </source>
</evidence>
<evidence type="ECO:0000256" key="4">
    <source>
        <dbReference type="ARBA" id="ARBA00022989"/>
    </source>
</evidence>
<dbReference type="STRING" id="1121950.SAMN02745243_01478"/>
<evidence type="ECO:0000313" key="9">
    <source>
        <dbReference type="EMBL" id="SHJ82549.1"/>
    </source>
</evidence>
<dbReference type="InterPro" id="IPR050250">
    <property type="entry name" value="Macrolide_Exporter_MacB"/>
</dbReference>
<keyword evidence="4 7" id="KW-1133">Transmembrane helix</keyword>
<keyword evidence="10" id="KW-1185">Reference proteome</keyword>
<keyword evidence="2" id="KW-1003">Cell membrane</keyword>
<feature type="domain" description="ABC3 transporter permease C-terminal" evidence="8">
    <location>
        <begin position="368"/>
        <end position="446"/>
    </location>
</feature>
<evidence type="ECO:0000256" key="2">
    <source>
        <dbReference type="ARBA" id="ARBA00022475"/>
    </source>
</evidence>
<protein>
    <submittedName>
        <fullName evidence="9">Putative ABC transport system permease protein</fullName>
    </submittedName>
</protein>
<dbReference type="PANTHER" id="PTHR30572:SF9">
    <property type="entry name" value="ABC TRANSPORTER PERMEASE PROTEIN"/>
    <property type="match status" value="1"/>
</dbReference>
<dbReference type="GO" id="GO:0005886">
    <property type="term" value="C:plasma membrane"/>
    <property type="evidence" value="ECO:0007669"/>
    <property type="project" value="UniProtKB-SubCell"/>
</dbReference>
<sequence length="541" mass="56752">MYIIKNAIRNVWRSKGRSILMGIIVLVVAVAVCVSLTIRQAAKNAEETTRNGMSVTAQITADRSAVMEQNSSEDGTVDKSSFHDRMSGGLTIDELETYAKAESVKSFYYTETASVNGSDTLEPVSDSEETESGAQESAAAEDTASATAPAGASDGTEAAEGMERGGMQMGEKAAMMASTGEFSLVGYSSDEAMTAFVDGTNSVTEGSVFAEGGTEMECIISEELALYNSISVGDKITVVNPSLDTETYELSVVGIYSSSETSGNSFSMIDPANQILMSTAALDQIVADSAAAATTVTNAYSGQEESSELTAATAGTYVFDTVEDYEKFEDEAKNLGLDEMYTVSSSDYTNYTQSLVPLETLSRLAKYFLIVVLVIGAIILMVFNMFSTRERKYEIGVLTAIGMKKSKVAVQFMAEIFTITLMAVIIGGTVGSVVSVPIANSLLESQVAAQEEAAASTQKSFGRGVNGGTDGGTGGNMKGGMGMAAPGQQAADYVSEITSSVDIVMLLEVLGICILVSLIAGAVSVGTIMKYEPLTILAGRD</sequence>
<dbReference type="Proteomes" id="UP000184301">
    <property type="component" value="Unassembled WGS sequence"/>
</dbReference>
<organism evidence="9 10">
    <name type="scientific">Hespellia stercorisuis DSM 15480</name>
    <dbReference type="NCBI Taxonomy" id="1121950"/>
    <lineage>
        <taxon>Bacteria</taxon>
        <taxon>Bacillati</taxon>
        <taxon>Bacillota</taxon>
        <taxon>Clostridia</taxon>
        <taxon>Lachnospirales</taxon>
        <taxon>Lachnospiraceae</taxon>
        <taxon>Hespellia</taxon>
    </lineage>
</organism>
<feature type="transmembrane region" description="Helical" evidence="7">
    <location>
        <begin position="408"/>
        <end position="434"/>
    </location>
</feature>